<reference evidence="15" key="2">
    <citation type="journal article" date="2021" name="Genome Biol. Evol.">
        <title>Developing a high-quality reference genome for a parasitic bivalve with doubly uniparental inheritance (Bivalvia: Unionida).</title>
        <authorList>
            <person name="Smith C.H."/>
        </authorList>
    </citation>
    <scope>NUCLEOTIDE SEQUENCE</scope>
    <source>
        <strain evidence="15">CHS0354</strain>
        <tissue evidence="15">Mantle</tissue>
    </source>
</reference>
<dbReference type="InterPro" id="IPR000488">
    <property type="entry name" value="Death_dom"/>
</dbReference>
<dbReference type="Pfam" id="PF08477">
    <property type="entry name" value="Roc"/>
    <property type="match status" value="1"/>
</dbReference>
<dbReference type="PANTHER" id="PTHR12449:SF18">
    <property type="entry name" value="DEATH DOMAIN-CONTAINING PROTEIN"/>
    <property type="match status" value="1"/>
</dbReference>
<dbReference type="InterPro" id="IPR036028">
    <property type="entry name" value="SH3-like_dom_sf"/>
</dbReference>
<evidence type="ECO:0000256" key="1">
    <source>
        <dbReference type="ARBA" id="ARBA00012513"/>
    </source>
</evidence>
<dbReference type="GO" id="GO:0007165">
    <property type="term" value="P:signal transduction"/>
    <property type="evidence" value="ECO:0007669"/>
    <property type="project" value="InterPro"/>
</dbReference>
<dbReference type="EC" id="2.7.11.1" evidence="1"/>
<comment type="catalytic activity">
    <reaction evidence="9">
        <text>L-seryl-[protein] + ATP = O-phospho-L-seryl-[protein] + ADP + H(+)</text>
        <dbReference type="Rhea" id="RHEA:17989"/>
        <dbReference type="Rhea" id="RHEA-COMP:9863"/>
        <dbReference type="Rhea" id="RHEA-COMP:11604"/>
        <dbReference type="ChEBI" id="CHEBI:15378"/>
        <dbReference type="ChEBI" id="CHEBI:29999"/>
        <dbReference type="ChEBI" id="CHEBI:30616"/>
        <dbReference type="ChEBI" id="CHEBI:83421"/>
        <dbReference type="ChEBI" id="CHEBI:456216"/>
        <dbReference type="EC" id="2.7.11.1"/>
    </reaction>
</comment>
<dbReference type="SMART" id="SM00326">
    <property type="entry name" value="SH3"/>
    <property type="match status" value="1"/>
</dbReference>
<keyword evidence="2 10" id="KW-0728">SH3 domain</keyword>
<dbReference type="Pfam" id="PF00531">
    <property type="entry name" value="Death"/>
    <property type="match status" value="2"/>
</dbReference>
<dbReference type="PROSITE" id="PS51424">
    <property type="entry name" value="ROC"/>
    <property type="match status" value="1"/>
</dbReference>
<evidence type="ECO:0000256" key="7">
    <source>
        <dbReference type="ARBA" id="ARBA00022840"/>
    </source>
</evidence>
<dbReference type="InterPro" id="IPR011044">
    <property type="entry name" value="Quino_amine_DH_bsu"/>
</dbReference>
<dbReference type="EMBL" id="JAEAOA010001391">
    <property type="protein sequence ID" value="KAK3588518.1"/>
    <property type="molecule type" value="Genomic_DNA"/>
</dbReference>
<feature type="region of interest" description="Disordered" evidence="11">
    <location>
        <begin position="1025"/>
        <end position="1084"/>
    </location>
</feature>
<keyword evidence="16" id="KW-1185">Reference proteome</keyword>
<keyword evidence="5" id="KW-0547">Nucleotide-binding</keyword>
<dbReference type="InterPro" id="IPR039788">
    <property type="entry name" value="NOL4/NOL4L"/>
</dbReference>
<dbReference type="Gene3D" id="1.10.533.10">
    <property type="entry name" value="Death Domain, Fas"/>
    <property type="match status" value="2"/>
</dbReference>
<protein>
    <recommendedName>
        <fullName evidence="1">non-specific serine/threonine protein kinase</fullName>
        <ecNumber evidence="1">2.7.11.1</ecNumber>
    </recommendedName>
</protein>
<proteinExistence type="predicted"/>
<dbReference type="InterPro" id="IPR011029">
    <property type="entry name" value="DEATH-like_dom_sf"/>
</dbReference>
<dbReference type="SUPFAM" id="SSF50044">
    <property type="entry name" value="SH3-domain"/>
    <property type="match status" value="1"/>
</dbReference>
<feature type="domain" description="Death" evidence="13">
    <location>
        <begin position="1214"/>
        <end position="1267"/>
    </location>
</feature>
<dbReference type="Gene3D" id="1.10.10.10">
    <property type="entry name" value="Winged helix-like DNA-binding domain superfamily/Winged helix DNA-binding domain"/>
    <property type="match status" value="1"/>
</dbReference>
<evidence type="ECO:0000259" key="14">
    <source>
        <dbReference type="PROSITE" id="PS51424"/>
    </source>
</evidence>
<dbReference type="SUPFAM" id="SSF50969">
    <property type="entry name" value="YVTN repeat-like/Quinoprotein amine dehydrogenase"/>
    <property type="match status" value="1"/>
</dbReference>
<organism evidence="15 16">
    <name type="scientific">Potamilus streckersoni</name>
    <dbReference type="NCBI Taxonomy" id="2493646"/>
    <lineage>
        <taxon>Eukaryota</taxon>
        <taxon>Metazoa</taxon>
        <taxon>Spiralia</taxon>
        <taxon>Lophotrochozoa</taxon>
        <taxon>Mollusca</taxon>
        <taxon>Bivalvia</taxon>
        <taxon>Autobranchia</taxon>
        <taxon>Heteroconchia</taxon>
        <taxon>Palaeoheterodonta</taxon>
        <taxon>Unionida</taxon>
        <taxon>Unionoidea</taxon>
        <taxon>Unionidae</taxon>
        <taxon>Ambleminae</taxon>
        <taxon>Lampsilini</taxon>
        <taxon>Potamilus</taxon>
    </lineage>
</organism>
<evidence type="ECO:0000256" key="2">
    <source>
        <dbReference type="ARBA" id="ARBA00022443"/>
    </source>
</evidence>
<comment type="catalytic activity">
    <reaction evidence="8">
        <text>L-threonyl-[protein] + ATP = O-phospho-L-threonyl-[protein] + ADP + H(+)</text>
        <dbReference type="Rhea" id="RHEA:46608"/>
        <dbReference type="Rhea" id="RHEA-COMP:11060"/>
        <dbReference type="Rhea" id="RHEA-COMP:11605"/>
        <dbReference type="ChEBI" id="CHEBI:15378"/>
        <dbReference type="ChEBI" id="CHEBI:30013"/>
        <dbReference type="ChEBI" id="CHEBI:30616"/>
        <dbReference type="ChEBI" id="CHEBI:61977"/>
        <dbReference type="ChEBI" id="CHEBI:456216"/>
        <dbReference type="EC" id="2.7.11.1"/>
    </reaction>
</comment>
<keyword evidence="6" id="KW-0418">Kinase</keyword>
<dbReference type="Gene3D" id="3.40.50.300">
    <property type="entry name" value="P-loop containing nucleotide triphosphate hydrolases"/>
    <property type="match status" value="1"/>
</dbReference>
<accession>A0AAE0SBI9</accession>
<dbReference type="InterPro" id="IPR036388">
    <property type="entry name" value="WH-like_DNA-bd_sf"/>
</dbReference>
<evidence type="ECO:0000256" key="10">
    <source>
        <dbReference type="PROSITE-ProRule" id="PRU00192"/>
    </source>
</evidence>
<feature type="region of interest" description="Disordered" evidence="11">
    <location>
        <begin position="425"/>
        <end position="479"/>
    </location>
</feature>
<evidence type="ECO:0000259" key="13">
    <source>
        <dbReference type="PROSITE" id="PS50017"/>
    </source>
</evidence>
<evidence type="ECO:0000256" key="6">
    <source>
        <dbReference type="ARBA" id="ARBA00022777"/>
    </source>
</evidence>
<dbReference type="GO" id="GO:0005524">
    <property type="term" value="F:ATP binding"/>
    <property type="evidence" value="ECO:0007669"/>
    <property type="project" value="UniProtKB-KW"/>
</dbReference>
<reference evidence="15" key="1">
    <citation type="journal article" date="2021" name="Genome Biol. Evol.">
        <title>A High-Quality Reference Genome for a Parasitic Bivalve with Doubly Uniparental Inheritance (Bivalvia: Unionida).</title>
        <authorList>
            <person name="Smith C.H."/>
        </authorList>
    </citation>
    <scope>NUCLEOTIDE SEQUENCE</scope>
    <source>
        <strain evidence="15">CHS0354</strain>
    </source>
</reference>
<reference evidence="15" key="3">
    <citation type="submission" date="2023-05" db="EMBL/GenBank/DDBJ databases">
        <authorList>
            <person name="Smith C.H."/>
        </authorList>
    </citation>
    <scope>NUCLEOTIDE SEQUENCE</scope>
    <source>
        <strain evidence="15">CHS0354</strain>
        <tissue evidence="15">Mantle</tissue>
    </source>
</reference>
<feature type="compositionally biased region" description="Polar residues" evidence="11">
    <location>
        <begin position="1044"/>
        <end position="1062"/>
    </location>
</feature>
<dbReference type="GO" id="GO:0016301">
    <property type="term" value="F:kinase activity"/>
    <property type="evidence" value="ECO:0007669"/>
    <property type="project" value="UniProtKB-KW"/>
</dbReference>
<dbReference type="InterPro" id="IPR027417">
    <property type="entry name" value="P-loop_NTPase"/>
</dbReference>
<dbReference type="PROSITE" id="PS50017">
    <property type="entry name" value="DEATH_DOMAIN"/>
    <property type="match status" value="2"/>
</dbReference>
<dbReference type="InterPro" id="IPR032171">
    <property type="entry name" value="COR-A"/>
</dbReference>
<keyword evidence="3" id="KW-0808">Transferase</keyword>
<evidence type="ECO:0000313" key="15">
    <source>
        <dbReference type="EMBL" id="KAK3588518.1"/>
    </source>
</evidence>
<dbReference type="Gene3D" id="3.30.70.1390">
    <property type="entry name" value="ROC domain from the Parkinson's disease-associated leucine-rich repeat kinase 2"/>
    <property type="match status" value="1"/>
</dbReference>
<dbReference type="SUPFAM" id="SSF52540">
    <property type="entry name" value="P-loop containing nucleoside triphosphate hydrolases"/>
    <property type="match status" value="1"/>
</dbReference>
<dbReference type="Proteomes" id="UP001195483">
    <property type="component" value="Unassembled WGS sequence"/>
</dbReference>
<dbReference type="InterPro" id="IPR020859">
    <property type="entry name" value="ROC"/>
</dbReference>
<dbReference type="InterPro" id="IPR001452">
    <property type="entry name" value="SH3_domain"/>
</dbReference>
<dbReference type="Pfam" id="PF00018">
    <property type="entry name" value="SH3_1"/>
    <property type="match status" value="1"/>
</dbReference>
<dbReference type="PANTHER" id="PTHR12449">
    <property type="entry name" value="DEATH DOMAIN-CONTAINING PROTEIN"/>
    <property type="match status" value="1"/>
</dbReference>
<feature type="compositionally biased region" description="Basic and acidic residues" evidence="11">
    <location>
        <begin position="1033"/>
        <end position="1043"/>
    </location>
</feature>
<feature type="domain" description="Death" evidence="13">
    <location>
        <begin position="1296"/>
        <end position="1365"/>
    </location>
</feature>
<feature type="domain" description="SH3" evidence="12">
    <location>
        <begin position="1117"/>
        <end position="1176"/>
    </location>
</feature>
<dbReference type="SUPFAM" id="SSF47986">
    <property type="entry name" value="DEATH domain"/>
    <property type="match status" value="2"/>
</dbReference>
<sequence length="1379" mass="158234">MATAVCNFVKDGTLELEHEADRHASYSGLVILPPDKMMVVDNKAGNVRLHNLQDGRQLAVYKPESRPVEICACTIKDNETKLAVSLEFCGQIEIISVKYTDQTTSITRVKTLDIKTGLDSCNGLYYLNKRLMISGLKEDKICWGIVSITDGHIEIVHNICECGEHSMSFLSTNKKGMVFISCYAGHKYSDNTGVYGYKSSERKFLYQHNDLDFPRGITVDARGFIFVCNSMYPPCVHQLTETGQPMIVHTEGILPSSHLIAIYCDQHYGQLYVTSRRSNVITRYSPEYSDHEDVVIPAEILKMDARSLQIYKEALRGGKEKVYNIRVMVVGQYGVGKTTLTKRLLGKNVRIARKKSTEGIDVHTECSKVSLSSGEWTVQEKNAEQYSRLQRLVKLLNDHIQKRVAKTEQEEDSCIDELLASEEHNQRYPHHDQAVSTEQGISPEVQPTSSQPEESSVAMVDQRHAARVGPEEMSNEPSKLEFSKIEKKDAVIEIIQLVNKNTDKLENITMEYATLAMWDFAGQYVFYTTHQTFLTCRAIYLLVIDLSQQITELIKDDECFLDTEGVKQYKVRDLIEIWMNSIHSCAPSPKSGIPFVIVVGTHVDKIPKKNRQRVINEYFKKLRYVLKDRPTIVHLMDDIAVDNTFHDPNLEELKKRIFELAKQQPHWGEEKPAKWLPLEQAIMTLKASGVKVAPLSLVEEINRSGSVSIEDRAELDLFLRFQHEMGTILYFSIDGLKEKIILDPQWMIDALKSLITAEIFVKKNPAITSKWYEFKEKGKLTHELLDAIWSKEESPEFHDNKDHIIHLMEELNIIARPRLYSQDGKDVKVEDYFLAPCMLRQKTPKHVIAPEPHPEMESSSVLCCVFMGKFLPSPIFHRLLAACLAHWPIAMKKSDNLIFCGCCIFEVDPCHKLTLHHRDYVIFVRVTKMSVKNKTPDSNVCIQVKEFIGINLSKIIGYLCQSLTFEWYIQCPKSKAGSLTSMFPVSELQRNEELICSSHRSDHVVVSQDLLKFWFKDKSTQEYQFRQTQQDGQHPEQDIESDHTLQSQQIHKVKSLNLTPTQRRSEQLPQEIHSPAPRAQTRHRDQHQLLEGMGKEPMKRHEENIVYLQELQRMRPKIYDIYEAVDDRNCKDIRELTIKKGDILLVLNSSRNWWQLKNYKGEVGYAPFTYLKAVETMSADKESQGTNAGYTDKKPSERQLGRLSMHIGHESFHLGLELGLSGADIQQIQNDYPHAIIQSLKILDKWKQQSGDKATLRNLEKAFKNIGINVDIFKSVDTAGDVESCLPPKLLDKQPEDRHLNRICSRIGTGYVHLGVELEVPLFKIDQIIADHPCNIHRQCFEIMKVWRERQTRQATFRILEKAFRCVGIDLEILKQCVS</sequence>
<gene>
    <name evidence="15" type="ORF">CHS0354_022993</name>
</gene>
<dbReference type="CDD" id="cd01670">
    <property type="entry name" value="Death"/>
    <property type="match status" value="2"/>
</dbReference>
<evidence type="ECO:0000313" key="16">
    <source>
        <dbReference type="Proteomes" id="UP001195483"/>
    </source>
</evidence>
<dbReference type="Gene3D" id="2.30.30.40">
    <property type="entry name" value="SH3 Domains"/>
    <property type="match status" value="1"/>
</dbReference>
<evidence type="ECO:0000256" key="4">
    <source>
        <dbReference type="ARBA" id="ARBA00022737"/>
    </source>
</evidence>
<evidence type="ECO:0000256" key="9">
    <source>
        <dbReference type="ARBA" id="ARBA00048679"/>
    </source>
</evidence>
<name>A0AAE0SBI9_9BIVA</name>
<keyword evidence="7" id="KW-0067">ATP-binding</keyword>
<feature type="domain" description="Roc" evidence="14">
    <location>
        <begin position="318"/>
        <end position="664"/>
    </location>
</feature>
<dbReference type="Pfam" id="PF16095">
    <property type="entry name" value="COR-A"/>
    <property type="match status" value="1"/>
</dbReference>
<feature type="compositionally biased region" description="Polar residues" evidence="11">
    <location>
        <begin position="434"/>
        <end position="454"/>
    </location>
</feature>
<keyword evidence="4" id="KW-0677">Repeat</keyword>
<evidence type="ECO:0000256" key="8">
    <source>
        <dbReference type="ARBA" id="ARBA00047899"/>
    </source>
</evidence>
<evidence type="ECO:0000256" key="3">
    <source>
        <dbReference type="ARBA" id="ARBA00022679"/>
    </source>
</evidence>
<evidence type="ECO:0000256" key="5">
    <source>
        <dbReference type="ARBA" id="ARBA00022741"/>
    </source>
</evidence>
<comment type="caution">
    <text evidence="15">The sequence shown here is derived from an EMBL/GenBank/DDBJ whole genome shotgun (WGS) entry which is preliminary data.</text>
</comment>
<dbReference type="PROSITE" id="PS50002">
    <property type="entry name" value="SH3"/>
    <property type="match status" value="1"/>
</dbReference>
<evidence type="ECO:0000259" key="12">
    <source>
        <dbReference type="PROSITE" id="PS50002"/>
    </source>
</evidence>
<evidence type="ECO:0000256" key="11">
    <source>
        <dbReference type="SAM" id="MobiDB-lite"/>
    </source>
</evidence>